<dbReference type="InterPro" id="IPR042855">
    <property type="entry name" value="V_SNARE_CC"/>
</dbReference>
<gene>
    <name evidence="8" type="ORF">GPM918_LOCUS19090</name>
    <name evidence="9" type="ORF">SRO942_LOCUS19087</name>
</gene>
<evidence type="ECO:0000256" key="3">
    <source>
        <dbReference type="ARBA" id="ARBA00022927"/>
    </source>
</evidence>
<dbReference type="GO" id="GO:0006890">
    <property type="term" value="P:retrograde vesicle-mediated transport, Golgi to endoplasmic reticulum"/>
    <property type="evidence" value="ECO:0007669"/>
    <property type="project" value="InterPro"/>
</dbReference>
<dbReference type="SUPFAM" id="SSF58038">
    <property type="entry name" value="SNARE fusion complex"/>
    <property type="match status" value="1"/>
</dbReference>
<keyword evidence="3" id="KW-0653">Protein transport</keyword>
<evidence type="ECO:0000259" key="7">
    <source>
        <dbReference type="PROSITE" id="PS50892"/>
    </source>
</evidence>
<dbReference type="EMBL" id="CAJNOQ010005687">
    <property type="protein sequence ID" value="CAF1108022.1"/>
    <property type="molecule type" value="Genomic_DNA"/>
</dbReference>
<dbReference type="Proteomes" id="UP000663829">
    <property type="component" value="Unassembled WGS sequence"/>
</dbReference>
<dbReference type="InterPro" id="IPR044565">
    <property type="entry name" value="Sec22"/>
</dbReference>
<protein>
    <recommendedName>
        <fullName evidence="7">V-SNARE coiled-coil homology domain-containing protein</fullName>
    </recommendedName>
</protein>
<keyword evidence="10" id="KW-1185">Reference proteome</keyword>
<evidence type="ECO:0000256" key="4">
    <source>
        <dbReference type="ARBA" id="ARBA00046280"/>
    </source>
</evidence>
<name>A0A814PMM4_9BILA</name>
<comment type="subcellular location">
    <subcellularLocation>
        <location evidence="4">Endomembrane system</location>
        <topology evidence="4">Single-pass type IV membrane protein</topology>
    </subcellularLocation>
</comment>
<dbReference type="Pfam" id="PF00957">
    <property type="entry name" value="Synaptobrevin"/>
    <property type="match status" value="1"/>
</dbReference>
<dbReference type="PROSITE" id="PS50892">
    <property type="entry name" value="V_SNARE"/>
    <property type="match status" value="1"/>
</dbReference>
<dbReference type="GO" id="GO:0012505">
    <property type="term" value="C:endomembrane system"/>
    <property type="evidence" value="ECO:0007669"/>
    <property type="project" value="UniProtKB-SubCell"/>
</dbReference>
<dbReference type="GO" id="GO:0015031">
    <property type="term" value="P:protein transport"/>
    <property type="evidence" value="ECO:0007669"/>
    <property type="project" value="UniProtKB-KW"/>
</dbReference>
<dbReference type="GO" id="GO:0005737">
    <property type="term" value="C:cytoplasm"/>
    <property type="evidence" value="ECO:0007669"/>
    <property type="project" value="UniProtKB-ARBA"/>
</dbReference>
<feature type="domain" description="V-SNARE coiled-coil homology" evidence="7">
    <location>
        <begin position="13"/>
        <end position="73"/>
    </location>
</feature>
<dbReference type="AlphaFoldDB" id="A0A814PMM4"/>
<accession>A0A814PMM4</accession>
<organism evidence="8 10">
    <name type="scientific">Didymodactylos carnosus</name>
    <dbReference type="NCBI Taxonomy" id="1234261"/>
    <lineage>
        <taxon>Eukaryota</taxon>
        <taxon>Metazoa</taxon>
        <taxon>Spiralia</taxon>
        <taxon>Gnathifera</taxon>
        <taxon>Rotifera</taxon>
        <taxon>Eurotatoria</taxon>
        <taxon>Bdelloidea</taxon>
        <taxon>Philodinida</taxon>
        <taxon>Philodinidae</taxon>
        <taxon>Didymodactylos</taxon>
    </lineage>
</organism>
<evidence type="ECO:0000256" key="2">
    <source>
        <dbReference type="ARBA" id="ARBA00022892"/>
    </source>
</evidence>
<evidence type="ECO:0000256" key="5">
    <source>
        <dbReference type="PROSITE-ProRule" id="PRU00290"/>
    </source>
</evidence>
<reference evidence="8" key="1">
    <citation type="submission" date="2021-02" db="EMBL/GenBank/DDBJ databases">
        <authorList>
            <person name="Nowell W R."/>
        </authorList>
    </citation>
    <scope>NUCLEOTIDE SEQUENCE</scope>
</reference>
<keyword evidence="6" id="KW-0472">Membrane</keyword>
<sequence>MKKQYSDSRSKEVMGKLRGDLKDVQNIMLTNIQDVLGRGETLQTLDRKATRLADLSQQYRKDANYLNRMSSLTKVTFPVGIIVVLSILAYIFIF</sequence>
<evidence type="ECO:0000313" key="9">
    <source>
        <dbReference type="EMBL" id="CAF3872581.1"/>
    </source>
</evidence>
<dbReference type="PANTHER" id="PTHR45837">
    <property type="entry name" value="VESICLE-TRAFFICKING PROTEIN SEC22B"/>
    <property type="match status" value="1"/>
</dbReference>
<proteinExistence type="predicted"/>
<dbReference type="EMBL" id="CAJOBC010005687">
    <property type="protein sequence ID" value="CAF3872581.1"/>
    <property type="molecule type" value="Genomic_DNA"/>
</dbReference>
<comment type="caution">
    <text evidence="8">The sequence shown here is derived from an EMBL/GenBank/DDBJ whole genome shotgun (WGS) entry which is preliminary data.</text>
</comment>
<feature type="transmembrane region" description="Helical" evidence="6">
    <location>
        <begin position="75"/>
        <end position="93"/>
    </location>
</feature>
<keyword evidence="6" id="KW-1133">Transmembrane helix</keyword>
<dbReference type="InterPro" id="IPR001388">
    <property type="entry name" value="Synaptobrevin-like"/>
</dbReference>
<evidence type="ECO:0000313" key="10">
    <source>
        <dbReference type="Proteomes" id="UP000663829"/>
    </source>
</evidence>
<evidence type="ECO:0000313" key="8">
    <source>
        <dbReference type="EMBL" id="CAF1108022.1"/>
    </source>
</evidence>
<dbReference type="Proteomes" id="UP000681722">
    <property type="component" value="Unassembled WGS sequence"/>
</dbReference>
<dbReference type="PRINTS" id="PR00219">
    <property type="entry name" value="SYNAPTOBREVN"/>
</dbReference>
<keyword evidence="5" id="KW-0175">Coiled coil</keyword>
<dbReference type="Gene3D" id="1.20.5.110">
    <property type="match status" value="1"/>
</dbReference>
<keyword evidence="2" id="KW-0931">ER-Golgi transport</keyword>
<dbReference type="OrthoDB" id="1719357at2759"/>
<evidence type="ECO:0000256" key="1">
    <source>
        <dbReference type="ARBA" id="ARBA00022448"/>
    </source>
</evidence>
<dbReference type="GO" id="GO:0006888">
    <property type="term" value="P:endoplasmic reticulum to Golgi vesicle-mediated transport"/>
    <property type="evidence" value="ECO:0007669"/>
    <property type="project" value="InterPro"/>
</dbReference>
<keyword evidence="6" id="KW-0812">Transmembrane</keyword>
<dbReference type="GO" id="GO:0005484">
    <property type="term" value="F:SNAP receptor activity"/>
    <property type="evidence" value="ECO:0007669"/>
    <property type="project" value="InterPro"/>
</dbReference>
<dbReference type="GO" id="GO:0016020">
    <property type="term" value="C:membrane"/>
    <property type="evidence" value="ECO:0007669"/>
    <property type="project" value="InterPro"/>
</dbReference>
<keyword evidence="1" id="KW-0813">Transport</keyword>
<evidence type="ECO:0000256" key="6">
    <source>
        <dbReference type="SAM" id="Phobius"/>
    </source>
</evidence>